<dbReference type="Proteomes" id="UP000175993">
    <property type="component" value="Unassembled WGS sequence"/>
</dbReference>
<evidence type="ECO:0000313" key="4">
    <source>
        <dbReference type="Proteomes" id="UP000175993"/>
    </source>
</evidence>
<dbReference type="AlphaFoldDB" id="A0A1S2E8U5"/>
<evidence type="ECO:0000313" key="3">
    <source>
        <dbReference type="EMBL" id="MVA57112.1"/>
    </source>
</evidence>
<evidence type="ECO:0000259" key="1">
    <source>
        <dbReference type="Pfam" id="PF10074"/>
    </source>
</evidence>
<reference evidence="3 5" key="2">
    <citation type="submission" date="2019-12" db="EMBL/GenBank/DDBJ databases">
        <title>Whole-genome sequencing of Allorhizobium vitis.</title>
        <authorList>
            <person name="Gan H.M."/>
            <person name="Szegedi E."/>
            <person name="Burr T."/>
            <person name="Savka M.A."/>
        </authorList>
    </citation>
    <scope>NUCLEOTIDE SEQUENCE [LARGE SCALE GENOMIC DNA]</scope>
    <source>
        <strain evidence="3 5">CG415</strain>
    </source>
</reference>
<proteinExistence type="predicted"/>
<dbReference type="Proteomes" id="UP000440716">
    <property type="component" value="Unassembled WGS sequence"/>
</dbReference>
<protein>
    <submittedName>
        <fullName evidence="3">DUF2285 domain-containing protein</fullName>
    </submittedName>
</protein>
<name>A0A1S2E8U5_AGRVI</name>
<dbReference type="RefSeq" id="WP_070151302.1">
    <property type="nucleotide sequence ID" value="NZ_JABAEH010000002.1"/>
</dbReference>
<evidence type="ECO:0000313" key="5">
    <source>
        <dbReference type="Proteomes" id="UP000440716"/>
    </source>
</evidence>
<reference evidence="2 4" key="1">
    <citation type="submission" date="2019-11" db="EMBL/GenBank/DDBJ databases">
        <title>Whole-genome sequencing of Allorhizobium vitis.</title>
        <authorList>
            <person name="Gan H.M."/>
            <person name="Savka M.A."/>
        </authorList>
    </citation>
    <scope>NUCLEOTIDE SEQUENCE [LARGE SCALE GENOMIC DNA]</scope>
    <source>
        <strain evidence="2 4">AB4</strain>
    </source>
</reference>
<gene>
    <name evidence="2" type="ORF">BBI04_004160</name>
    <name evidence="3" type="ORF">GOZ88_13475</name>
</gene>
<feature type="domain" description="T6SS Transcription factor RovC-like DNA binding" evidence="1">
    <location>
        <begin position="10"/>
        <end position="81"/>
    </location>
</feature>
<dbReference type="InterPro" id="IPR018754">
    <property type="entry name" value="RovC-like_DNA-bd"/>
</dbReference>
<accession>A0A1S2E8U5</accession>
<dbReference type="OrthoDB" id="9811330at2"/>
<sequence>MTKVKLADCPPADAELTAYDREHLKLYLRLLDAEAEGADWMEVAEVVLRLDPKRDGERARRIYAAHLARAKWMAEHGSAVLMRSSLH</sequence>
<dbReference type="Pfam" id="PF10074">
    <property type="entry name" value="RovC_DNA-bd"/>
    <property type="match status" value="1"/>
</dbReference>
<comment type="caution">
    <text evidence="3">The sequence shown here is derived from an EMBL/GenBank/DDBJ whole genome shotgun (WGS) entry which is preliminary data.</text>
</comment>
<dbReference type="EMBL" id="WPHU01000005">
    <property type="protein sequence ID" value="MVA57112.1"/>
    <property type="molecule type" value="Genomic_DNA"/>
</dbReference>
<dbReference type="EMBL" id="MBEV02000002">
    <property type="protein sequence ID" value="MUP04013.1"/>
    <property type="molecule type" value="Genomic_DNA"/>
</dbReference>
<organism evidence="3 5">
    <name type="scientific">Agrobacterium vitis</name>
    <name type="common">Rhizobium vitis</name>
    <dbReference type="NCBI Taxonomy" id="373"/>
    <lineage>
        <taxon>Bacteria</taxon>
        <taxon>Pseudomonadati</taxon>
        <taxon>Pseudomonadota</taxon>
        <taxon>Alphaproteobacteria</taxon>
        <taxon>Hyphomicrobiales</taxon>
        <taxon>Rhizobiaceae</taxon>
        <taxon>Rhizobium/Agrobacterium group</taxon>
        <taxon>Agrobacterium</taxon>
    </lineage>
</organism>
<evidence type="ECO:0000313" key="2">
    <source>
        <dbReference type="EMBL" id="MUP04013.1"/>
    </source>
</evidence>